<dbReference type="EMBL" id="FOOE01000016">
    <property type="protein sequence ID" value="SFF93977.1"/>
    <property type="molecule type" value="Genomic_DNA"/>
</dbReference>
<keyword evidence="10" id="KW-1185">Reference proteome</keyword>
<comment type="subcellular location">
    <subcellularLocation>
        <location evidence="1">Cell membrane</location>
        <topology evidence="1">Multi-pass membrane protein</topology>
    </subcellularLocation>
</comment>
<dbReference type="Pfam" id="PF03176">
    <property type="entry name" value="MMPL"/>
    <property type="match status" value="2"/>
</dbReference>
<feature type="transmembrane region" description="Helical" evidence="6">
    <location>
        <begin position="272"/>
        <end position="292"/>
    </location>
</feature>
<dbReference type="SUPFAM" id="SSF82866">
    <property type="entry name" value="Multidrug efflux transporter AcrB transmembrane domain"/>
    <property type="match status" value="2"/>
</dbReference>
<proteinExistence type="predicted"/>
<feature type="transmembrane region" description="Helical" evidence="6">
    <location>
        <begin position="177"/>
        <end position="194"/>
    </location>
</feature>
<keyword evidence="4 6" id="KW-1133">Transmembrane helix</keyword>
<dbReference type="EMBL" id="QAMZ01000043">
    <property type="protein sequence ID" value="PWL52954.1"/>
    <property type="molecule type" value="Genomic_DNA"/>
</dbReference>
<dbReference type="InterPro" id="IPR050545">
    <property type="entry name" value="Mycobact_MmpL"/>
</dbReference>
<dbReference type="InterPro" id="IPR004869">
    <property type="entry name" value="MMPL_dom"/>
</dbReference>
<evidence type="ECO:0000313" key="11">
    <source>
        <dbReference type="Proteomes" id="UP000246114"/>
    </source>
</evidence>
<feature type="transmembrane region" description="Helical" evidence="6">
    <location>
        <begin position="651"/>
        <end position="674"/>
    </location>
</feature>
<reference evidence="9 10" key="1">
    <citation type="submission" date="2016-10" db="EMBL/GenBank/DDBJ databases">
        <authorList>
            <person name="de Groot N.N."/>
        </authorList>
    </citation>
    <scope>NUCLEOTIDE SEQUENCE [LARGE SCALE GENOMIC DNA]</scope>
    <source>
        <strain evidence="9 10">NLAE-zl-G419</strain>
    </source>
</reference>
<feature type="transmembrane region" description="Helical" evidence="6">
    <location>
        <begin position="354"/>
        <end position="371"/>
    </location>
</feature>
<dbReference type="Proteomes" id="UP000246114">
    <property type="component" value="Unassembled WGS sequence"/>
</dbReference>
<dbReference type="InterPro" id="IPR000731">
    <property type="entry name" value="SSD"/>
</dbReference>
<evidence type="ECO:0000256" key="6">
    <source>
        <dbReference type="SAM" id="Phobius"/>
    </source>
</evidence>
<feature type="transmembrane region" description="Helical" evidence="6">
    <location>
        <begin position="304"/>
        <end position="327"/>
    </location>
</feature>
<organism evidence="9 10">
    <name type="scientific">Clostridium cadaveris</name>
    <dbReference type="NCBI Taxonomy" id="1529"/>
    <lineage>
        <taxon>Bacteria</taxon>
        <taxon>Bacillati</taxon>
        <taxon>Bacillota</taxon>
        <taxon>Clostridia</taxon>
        <taxon>Eubacteriales</taxon>
        <taxon>Clostridiaceae</taxon>
        <taxon>Clostridium</taxon>
    </lineage>
</organism>
<gene>
    <name evidence="8" type="ORF">DBY38_08750</name>
    <name evidence="9" type="ORF">SAMN04487885_11658</name>
</gene>
<keyword evidence="3 6" id="KW-0812">Transmembrane</keyword>
<dbReference type="PROSITE" id="PS50156">
    <property type="entry name" value="SSD"/>
    <property type="match status" value="1"/>
</dbReference>
<reference evidence="8 11" key="2">
    <citation type="submission" date="2018-03" db="EMBL/GenBank/DDBJ databases">
        <title>The uncultured portion of the human microbiome is neutrally assembled.</title>
        <authorList>
            <person name="Jeraldo P."/>
            <person name="Boardman L."/>
            <person name="White B.A."/>
            <person name="Nelson H."/>
            <person name="Goldenfeld N."/>
            <person name="Chia N."/>
        </authorList>
    </citation>
    <scope>NUCLEOTIDE SEQUENCE [LARGE SCALE GENOMIC DNA]</scope>
    <source>
        <strain evidence="8">CIM:MAG 903</strain>
    </source>
</reference>
<feature type="transmembrane region" description="Helical" evidence="6">
    <location>
        <begin position="201"/>
        <end position="224"/>
    </location>
</feature>
<dbReference type="GeneID" id="90544463"/>
<dbReference type="OrthoDB" id="9782006at2"/>
<evidence type="ECO:0000313" key="8">
    <source>
        <dbReference type="EMBL" id="PWL52954.1"/>
    </source>
</evidence>
<evidence type="ECO:0000256" key="2">
    <source>
        <dbReference type="ARBA" id="ARBA00022475"/>
    </source>
</evidence>
<dbReference type="AlphaFoldDB" id="A0A1I2MWX5"/>
<evidence type="ECO:0000313" key="9">
    <source>
        <dbReference type="EMBL" id="SFF93977.1"/>
    </source>
</evidence>
<evidence type="ECO:0000256" key="1">
    <source>
        <dbReference type="ARBA" id="ARBA00004651"/>
    </source>
</evidence>
<keyword evidence="5 6" id="KW-0472">Membrane</keyword>
<protein>
    <submittedName>
        <fullName evidence="8">Antibiotic ABC transporter permease</fullName>
    </submittedName>
</protein>
<evidence type="ECO:0000256" key="5">
    <source>
        <dbReference type="ARBA" id="ARBA00023136"/>
    </source>
</evidence>
<dbReference type="PANTHER" id="PTHR33406">
    <property type="entry name" value="MEMBRANE PROTEIN MJ1562-RELATED"/>
    <property type="match status" value="1"/>
</dbReference>
<name>A0A1I2MWX5_9CLOT</name>
<dbReference type="eggNOG" id="COG1033">
    <property type="taxonomic scope" value="Bacteria"/>
</dbReference>
<dbReference type="RefSeq" id="WP_027637999.1">
    <property type="nucleotide sequence ID" value="NZ_BAAACD010000024.1"/>
</dbReference>
<accession>A0A1I2MWX5</accession>
<evidence type="ECO:0000259" key="7">
    <source>
        <dbReference type="PROSITE" id="PS50156"/>
    </source>
</evidence>
<evidence type="ECO:0000256" key="4">
    <source>
        <dbReference type="ARBA" id="ARBA00022989"/>
    </source>
</evidence>
<feature type="transmembrane region" description="Helical" evidence="6">
    <location>
        <begin position="622"/>
        <end position="639"/>
    </location>
</feature>
<dbReference type="Gene3D" id="1.20.1640.10">
    <property type="entry name" value="Multidrug efflux transporter AcrB transmembrane domain"/>
    <property type="match status" value="2"/>
</dbReference>
<dbReference type="STRING" id="1529.SAMN04487885_11658"/>
<feature type="transmembrane region" description="Helical" evidence="6">
    <location>
        <begin position="572"/>
        <end position="592"/>
    </location>
</feature>
<feature type="transmembrane region" description="Helical" evidence="6">
    <location>
        <begin position="523"/>
        <end position="539"/>
    </location>
</feature>
<evidence type="ECO:0000313" key="10">
    <source>
        <dbReference type="Proteomes" id="UP000182135"/>
    </source>
</evidence>
<dbReference type="Proteomes" id="UP000182135">
    <property type="component" value="Unassembled WGS sequence"/>
</dbReference>
<dbReference type="GO" id="GO:0005886">
    <property type="term" value="C:plasma membrane"/>
    <property type="evidence" value="ECO:0007669"/>
    <property type="project" value="UniProtKB-SubCell"/>
</dbReference>
<evidence type="ECO:0000256" key="3">
    <source>
        <dbReference type="ARBA" id="ARBA00022692"/>
    </source>
</evidence>
<feature type="domain" description="SSD" evidence="7">
    <location>
        <begin position="526"/>
        <end position="673"/>
    </location>
</feature>
<dbReference type="PANTHER" id="PTHR33406:SF13">
    <property type="entry name" value="MEMBRANE PROTEIN YDFJ"/>
    <property type="match status" value="1"/>
</dbReference>
<sequence>MQKLCKKIAESRKFILVIAIVLLIPSVFGSLKTKINYDLLSYLPEELDTMKAQEILKDNFNTGTISMLIVENMDSKDVVDLKNKIAKVPSVEEAIWIDDLADTTVPQDIYPEEVKNLFYSGENSTMILITMSEGSSAEETQEAIEEIRHLTDKEIFLGGTAGIVKDTKDLADKETPFYVLLAVALSVLVLSLTMTSYVTPIIFLTSIGIAIIYNFGTNVFLGQISYVTKALAAVLQLGVTMDYSIFLLHRYDEERAVTEDRTEAMASAIEKTFASITGSSLTTIAGFMALIVMELTLGKDIGIVMAKGVLLGVLCTLTILPALILTFDRVIHKYNHKQLLPEFKGTAKFVTKHYKAFIAVFIVLFIPAIYGNSHAKVYYNLDRSLPQDLPSIVATNKMKNDYNMTSTNMILVREDLDGYNKKQMIDEIENLDGISSVIALEKVLGPRVPIDFLPQDLMKMVKSDGYERLIINSKYAAASDEVNNQLDDIEKIVKKYDSEGLIGGEAPLTKDLIRIADSDFKKVNVVSIVAIFAIIALVFKSLTIPILLVLAIELAIFINMGIPFYTGTVIPFIASIVIGTIQLGATVDYAILLTSRFKDERNAGLDKFEAVEVAVQSSAKSIVTSALTFFAATAGVGLISKLEMISSLCNLMSRGALISMFVIIFILPSILLVCDGIIEKTSKGFGKNVEERAMKDAI</sequence>
<keyword evidence="2" id="KW-1003">Cell membrane</keyword>